<evidence type="ECO:0000313" key="2">
    <source>
        <dbReference type="EMBL" id="EPS61494.1"/>
    </source>
</evidence>
<dbReference type="OrthoDB" id="549353at2759"/>
<keyword evidence="3" id="KW-1185">Reference proteome</keyword>
<dbReference type="Pfam" id="PF01936">
    <property type="entry name" value="NYN"/>
    <property type="match status" value="1"/>
</dbReference>
<dbReference type="GO" id="GO:0005777">
    <property type="term" value="C:peroxisome"/>
    <property type="evidence" value="ECO:0007669"/>
    <property type="project" value="InterPro"/>
</dbReference>
<dbReference type="PANTHER" id="PTHR14379">
    <property type="entry name" value="LIMKAIN B LKAP"/>
    <property type="match status" value="1"/>
</dbReference>
<dbReference type="Gene3D" id="3.30.420.610">
    <property type="entry name" value="LOTUS domain-like"/>
    <property type="match status" value="1"/>
</dbReference>
<dbReference type="Pfam" id="PF12872">
    <property type="entry name" value="OST-HTH"/>
    <property type="match status" value="2"/>
</dbReference>
<dbReference type="PANTHER" id="PTHR14379:SF37">
    <property type="entry name" value="NYN DOMAIN-CONTAINING PROTEIN"/>
    <property type="match status" value="1"/>
</dbReference>
<protein>
    <recommendedName>
        <fullName evidence="1">HTH OST-type domain-containing protein</fullName>
    </recommendedName>
</protein>
<dbReference type="AlphaFoldDB" id="S8C4B2"/>
<dbReference type="InterPro" id="IPR025605">
    <property type="entry name" value="OST-HTH/LOTUS_dom"/>
</dbReference>
<dbReference type="GO" id="GO:0010468">
    <property type="term" value="P:regulation of gene expression"/>
    <property type="evidence" value="ECO:0007669"/>
    <property type="project" value="InterPro"/>
</dbReference>
<proteinExistence type="predicted"/>
<dbReference type="InterPro" id="IPR024768">
    <property type="entry name" value="Marf1"/>
</dbReference>
<dbReference type="CDD" id="cd08824">
    <property type="entry name" value="LOTUS"/>
    <property type="match status" value="1"/>
</dbReference>
<evidence type="ECO:0000259" key="1">
    <source>
        <dbReference type="PROSITE" id="PS51644"/>
    </source>
</evidence>
<reference evidence="2 3" key="1">
    <citation type="journal article" date="2013" name="BMC Genomics">
        <title>The miniature genome of a carnivorous plant Genlisea aurea contains a low number of genes and short non-coding sequences.</title>
        <authorList>
            <person name="Leushkin E.V."/>
            <person name="Sutormin R.A."/>
            <person name="Nabieva E.R."/>
            <person name="Penin A.A."/>
            <person name="Kondrashov A.S."/>
            <person name="Logacheva M.D."/>
        </authorList>
    </citation>
    <scope>NUCLEOTIDE SEQUENCE [LARGE SCALE GENOMIC DNA]</scope>
</reference>
<feature type="domain" description="HTH OST-type" evidence="1">
    <location>
        <begin position="339"/>
        <end position="410"/>
    </location>
</feature>
<dbReference type="PROSITE" id="PS51644">
    <property type="entry name" value="HTH_OST"/>
    <property type="match status" value="1"/>
</dbReference>
<comment type="caution">
    <text evidence="2">The sequence shown here is derived from an EMBL/GenBank/DDBJ whole genome shotgun (WGS) entry which is preliminary data.</text>
</comment>
<sequence>QTRNPLQGSVAVFWDIENCCIPFDVPPEDVANNIRMAIWAIAGGAVTLFSAYGDFNSFSRKLREGCHRTGVKLVDVPNGRKDAADKAILIDMFLFALDNRPPSSSIVLISGDVDFAPALHVLSQRGYSVVLVIPSGIGVSPALCNSSSFVLDWQTVARGEGIMPPRISLIPKVRSHRLDEEEDPTVFNGTLSKTRAVSDSKSAAMTKAQRKVLSKQLVKLLEVSNGGLHLCVLESEYHKAFGQPLSAFTGAMEELKTFLKQRPAFEVKGNIVYLRQATSISESKGEDKQNGNEVEEEGVVINGVPCAAAVGQVTPGKMEVSVEDEKNGVLSWKPAAKGNLTVFKHELEEILVSYCSCRIFVGCFEAIYEVRYKKRLDYKRYGVGNLRQLLSKLRGVVELREDPFTGRKFI</sequence>
<dbReference type="CDD" id="cd10910">
    <property type="entry name" value="PIN_limkain_b1_N_like"/>
    <property type="match status" value="1"/>
</dbReference>
<gene>
    <name evidence="2" type="ORF">M569_13304</name>
</gene>
<accession>S8C4B2</accession>
<evidence type="ECO:0000313" key="3">
    <source>
        <dbReference type="Proteomes" id="UP000015453"/>
    </source>
</evidence>
<feature type="non-terminal residue" evidence="2">
    <location>
        <position position="410"/>
    </location>
</feature>
<organism evidence="2 3">
    <name type="scientific">Genlisea aurea</name>
    <dbReference type="NCBI Taxonomy" id="192259"/>
    <lineage>
        <taxon>Eukaryota</taxon>
        <taxon>Viridiplantae</taxon>
        <taxon>Streptophyta</taxon>
        <taxon>Embryophyta</taxon>
        <taxon>Tracheophyta</taxon>
        <taxon>Spermatophyta</taxon>
        <taxon>Magnoliopsida</taxon>
        <taxon>eudicotyledons</taxon>
        <taxon>Gunneridae</taxon>
        <taxon>Pentapetalae</taxon>
        <taxon>asterids</taxon>
        <taxon>lamiids</taxon>
        <taxon>Lamiales</taxon>
        <taxon>Lentibulariaceae</taxon>
        <taxon>Genlisea</taxon>
    </lineage>
</organism>
<dbReference type="InterPro" id="IPR041966">
    <property type="entry name" value="LOTUS-like"/>
</dbReference>
<dbReference type="GO" id="GO:0004540">
    <property type="term" value="F:RNA nuclease activity"/>
    <property type="evidence" value="ECO:0007669"/>
    <property type="project" value="InterPro"/>
</dbReference>
<dbReference type="InterPro" id="IPR021139">
    <property type="entry name" value="NYN"/>
</dbReference>
<dbReference type="Proteomes" id="UP000015453">
    <property type="component" value="Unassembled WGS sequence"/>
</dbReference>
<feature type="non-terminal residue" evidence="2">
    <location>
        <position position="1"/>
    </location>
</feature>
<name>S8C4B2_9LAMI</name>
<dbReference type="EMBL" id="AUSU01006797">
    <property type="protein sequence ID" value="EPS61494.1"/>
    <property type="molecule type" value="Genomic_DNA"/>
</dbReference>
<dbReference type="Gene3D" id="3.40.50.1010">
    <property type="entry name" value="5'-nuclease"/>
    <property type="match status" value="1"/>
</dbReference>